<keyword evidence="2" id="KW-1185">Reference proteome</keyword>
<accession>A0A8S0PN64</accession>
<gene>
    <name evidence="1" type="ORF">OLEA9_A042667</name>
</gene>
<evidence type="ECO:0000313" key="1">
    <source>
        <dbReference type="EMBL" id="CAA2954939.1"/>
    </source>
</evidence>
<sequence length="50" mass="5860">MEVEVEVEVEVEIEAEAEVGMRVWWSGVKGRWWEWSVVVAGGRRMMISQH</sequence>
<proteinExistence type="predicted"/>
<name>A0A8S0PN64_OLEEU</name>
<dbReference type="Proteomes" id="UP000594638">
    <property type="component" value="Unassembled WGS sequence"/>
</dbReference>
<comment type="caution">
    <text evidence="1">The sequence shown here is derived from an EMBL/GenBank/DDBJ whole genome shotgun (WGS) entry which is preliminary data.</text>
</comment>
<reference evidence="1 2" key="1">
    <citation type="submission" date="2019-12" db="EMBL/GenBank/DDBJ databases">
        <authorList>
            <person name="Alioto T."/>
            <person name="Alioto T."/>
            <person name="Gomez Garrido J."/>
        </authorList>
    </citation>
    <scope>NUCLEOTIDE SEQUENCE [LARGE SCALE GENOMIC DNA]</scope>
</reference>
<dbReference type="Gramene" id="OE9A042667T1">
    <property type="protein sequence ID" value="OE9A042667C1"/>
    <property type="gene ID" value="OE9A042667"/>
</dbReference>
<evidence type="ECO:0000313" key="2">
    <source>
        <dbReference type="Proteomes" id="UP000594638"/>
    </source>
</evidence>
<organism evidence="1 2">
    <name type="scientific">Olea europaea subsp. europaea</name>
    <dbReference type="NCBI Taxonomy" id="158383"/>
    <lineage>
        <taxon>Eukaryota</taxon>
        <taxon>Viridiplantae</taxon>
        <taxon>Streptophyta</taxon>
        <taxon>Embryophyta</taxon>
        <taxon>Tracheophyta</taxon>
        <taxon>Spermatophyta</taxon>
        <taxon>Magnoliopsida</taxon>
        <taxon>eudicotyledons</taxon>
        <taxon>Gunneridae</taxon>
        <taxon>Pentapetalae</taxon>
        <taxon>asterids</taxon>
        <taxon>lamiids</taxon>
        <taxon>Lamiales</taxon>
        <taxon>Oleaceae</taxon>
        <taxon>Oleeae</taxon>
        <taxon>Olea</taxon>
    </lineage>
</organism>
<dbReference type="EMBL" id="CACTIH010000130">
    <property type="protein sequence ID" value="CAA2954939.1"/>
    <property type="molecule type" value="Genomic_DNA"/>
</dbReference>
<protein>
    <submittedName>
        <fullName evidence="1">Uncharacterized protein</fullName>
    </submittedName>
</protein>
<dbReference type="AlphaFoldDB" id="A0A8S0PN64"/>